<comment type="caution">
    <text evidence="1">The sequence shown here is derived from an EMBL/GenBank/DDBJ whole genome shotgun (WGS) entry which is preliminary data.</text>
</comment>
<accession>A0AAD1Y922</accession>
<evidence type="ECO:0000313" key="1">
    <source>
        <dbReference type="EMBL" id="CAI2387403.1"/>
    </source>
</evidence>
<sequence length="749" mass="87192">MDLGAGLAAAQANQKEMVCNLTSWEEFWESLDKYTALCSDPTSKLVFVDDEQQNVYSWIHKNADEMVEKIDEKTDLKEISEILLKFDQKLTHYQKFYKDHGSDLFEKFFRMQLMDHPSCVVDFDKTIQDIVKEEGENEQKLINRVIDNILLKIIDHSDGQEMLVCMVSVMFEGKQHSIVVMKSLLIFSKIFTKAKENQAKYLQGSLYTLGALLKVEARSYLCSKDERDLISEDCKEEEDKHFEVKIRDLSQCEINHFENELQHTLSRFVESLVDIKDIRNGIQQSTMSLHSEIIQEDFLEKYDQENKINHVNLMRSEASNTALLFLLDLLQFFYQFLAKANQRPLEGGRYSVEGESKYARLYNTLPAYMNHTFEYTVNDSVFLVQNILKAISAISPNPAHTLELWHLRRHIEVLTNIDSSESAREEQSYERTDKFNSIGLLMYMYWSLKPRINSTVEEEYRIGRFTELEGFESPLPETTTREFEFEILFPLICNAMKGKVSYPVVFDVSMEILSYFVRVVNPKKLQFPGCKVSIAGNAYNAYKELLQHLMEYIGNQSVGTEEKSKVVLELFKKLLGLYPPSNMEDIMFDLIVESKHDKERGLLVDLYKNILLKANQESGEGMSVIQQFKDHLRLLIDHHFDTDKEYIFDITERIISTLNLWRSLYSIEKQRDEICETAKKLHEQVSQKNCTDISNLVDSLEPGLVKEKEDALSNPNLGDDNKTQMQCHWDSNLMKLMIIREVVACIREM</sequence>
<evidence type="ECO:0000313" key="2">
    <source>
        <dbReference type="Proteomes" id="UP001295684"/>
    </source>
</evidence>
<name>A0AAD1Y922_EUPCR</name>
<dbReference type="Proteomes" id="UP001295684">
    <property type="component" value="Unassembled WGS sequence"/>
</dbReference>
<dbReference type="AlphaFoldDB" id="A0AAD1Y922"/>
<gene>
    <name evidence="1" type="ORF">ECRASSUSDP1_LOCUS29035</name>
</gene>
<reference evidence="1" key="1">
    <citation type="submission" date="2023-07" db="EMBL/GenBank/DDBJ databases">
        <authorList>
            <consortium name="AG Swart"/>
            <person name="Singh M."/>
            <person name="Singh A."/>
            <person name="Seah K."/>
            <person name="Emmerich C."/>
        </authorList>
    </citation>
    <scope>NUCLEOTIDE SEQUENCE</scope>
    <source>
        <strain evidence="1">DP1</strain>
    </source>
</reference>
<keyword evidence="2" id="KW-1185">Reference proteome</keyword>
<organism evidence="1 2">
    <name type="scientific">Euplotes crassus</name>
    <dbReference type="NCBI Taxonomy" id="5936"/>
    <lineage>
        <taxon>Eukaryota</taxon>
        <taxon>Sar</taxon>
        <taxon>Alveolata</taxon>
        <taxon>Ciliophora</taxon>
        <taxon>Intramacronucleata</taxon>
        <taxon>Spirotrichea</taxon>
        <taxon>Hypotrichia</taxon>
        <taxon>Euplotida</taxon>
        <taxon>Euplotidae</taxon>
        <taxon>Moneuplotes</taxon>
    </lineage>
</organism>
<protein>
    <submittedName>
        <fullName evidence="1">Uncharacterized protein</fullName>
    </submittedName>
</protein>
<dbReference type="EMBL" id="CAMPGE010029913">
    <property type="protein sequence ID" value="CAI2387403.1"/>
    <property type="molecule type" value="Genomic_DNA"/>
</dbReference>
<proteinExistence type="predicted"/>